<comment type="similarity">
    <text evidence="2">Belongs to the auxin efflux carrier (TC 2.A.69) family.</text>
</comment>
<sequence length="290" mass="31798">MLERIFLTVFPVVAVVLIGSIYGRLRRPDVRVANQINMELFVPALLISVLAGKNFQLTDYSQLAIMAAAIVLGSGLVLLPLCRLPGVSLKTFLPPMMFNNTGNMGIPLLAFAFGDKALPAAVVLFIVEMLLHFTVGIYMLDHRTSPRQLLRMPITLATLLGLALSFSGLHLPQWLYTPLDMIGQISIPLMLFTLGIRLTHINLKDWHVGVLGAIACPASGLLLAWVVQTLWPLPAEQWAYLIVFAALPPAVLNYMLAEQFRQEPAKVASIVMLGNIASLVIIPLALMWAI</sequence>
<protein>
    <submittedName>
        <fullName evidence="9">Transporter</fullName>
    </submittedName>
</protein>
<comment type="subcellular location">
    <subcellularLocation>
        <location evidence="1">Cell membrane</location>
        <topology evidence="1">Multi-pass membrane protein</topology>
    </subcellularLocation>
</comment>
<organism evidence="9 10">
    <name type="scientific">Pokkaliibacter plantistimulans</name>
    <dbReference type="NCBI Taxonomy" id="1635171"/>
    <lineage>
        <taxon>Bacteria</taxon>
        <taxon>Pseudomonadati</taxon>
        <taxon>Pseudomonadota</taxon>
        <taxon>Gammaproteobacteria</taxon>
        <taxon>Oceanospirillales</taxon>
        <taxon>Balneatrichaceae</taxon>
        <taxon>Pokkaliibacter</taxon>
    </lineage>
</organism>
<evidence type="ECO:0000256" key="7">
    <source>
        <dbReference type="ARBA" id="ARBA00023136"/>
    </source>
</evidence>
<feature type="transmembrane region" description="Helical" evidence="8">
    <location>
        <begin position="63"/>
        <end position="84"/>
    </location>
</feature>
<feature type="transmembrane region" description="Helical" evidence="8">
    <location>
        <begin position="268"/>
        <end position="289"/>
    </location>
</feature>
<feature type="transmembrane region" description="Helical" evidence="8">
    <location>
        <begin position="152"/>
        <end position="175"/>
    </location>
</feature>
<gene>
    <name evidence="9" type="ORF">WH50_18785</name>
</gene>
<keyword evidence="6 8" id="KW-1133">Transmembrane helix</keyword>
<dbReference type="PANTHER" id="PTHR36838">
    <property type="entry name" value="AUXIN EFFLUX CARRIER FAMILY PROTEIN"/>
    <property type="match status" value="1"/>
</dbReference>
<dbReference type="EMBL" id="LAPT01000097">
    <property type="protein sequence ID" value="PXF29788.1"/>
    <property type="molecule type" value="Genomic_DNA"/>
</dbReference>
<dbReference type="RefSeq" id="WP_110188872.1">
    <property type="nucleotide sequence ID" value="NZ_CP177354.1"/>
</dbReference>
<accession>A0ABX5LX79</accession>
<reference evidence="9 10" key="1">
    <citation type="submission" date="2015-03" db="EMBL/GenBank/DDBJ databases">
        <authorList>
            <person name="Krishnan R."/>
            <person name="Midha S."/>
            <person name="Patil P.B."/>
            <person name="Rameshkumar N."/>
        </authorList>
    </citation>
    <scope>NUCLEOTIDE SEQUENCE [LARGE SCALE GENOMIC DNA]</scope>
    <source>
        <strain evidence="9 10">L1E11</strain>
    </source>
</reference>
<evidence type="ECO:0000256" key="5">
    <source>
        <dbReference type="ARBA" id="ARBA00022692"/>
    </source>
</evidence>
<feature type="transmembrane region" description="Helical" evidence="8">
    <location>
        <begin position="120"/>
        <end position="140"/>
    </location>
</feature>
<feature type="transmembrane region" description="Helical" evidence="8">
    <location>
        <begin position="206"/>
        <end position="226"/>
    </location>
</feature>
<evidence type="ECO:0000256" key="8">
    <source>
        <dbReference type="SAM" id="Phobius"/>
    </source>
</evidence>
<comment type="caution">
    <text evidence="9">The sequence shown here is derived from an EMBL/GenBank/DDBJ whole genome shotgun (WGS) entry which is preliminary data.</text>
</comment>
<evidence type="ECO:0000256" key="3">
    <source>
        <dbReference type="ARBA" id="ARBA00022448"/>
    </source>
</evidence>
<evidence type="ECO:0000256" key="6">
    <source>
        <dbReference type="ARBA" id="ARBA00022989"/>
    </source>
</evidence>
<keyword evidence="3" id="KW-0813">Transport</keyword>
<evidence type="ECO:0000256" key="2">
    <source>
        <dbReference type="ARBA" id="ARBA00010145"/>
    </source>
</evidence>
<feature type="transmembrane region" description="Helical" evidence="8">
    <location>
        <begin position="181"/>
        <end position="199"/>
    </location>
</feature>
<proteinExistence type="inferred from homology"/>
<dbReference type="PANTHER" id="PTHR36838:SF1">
    <property type="entry name" value="SLR1864 PROTEIN"/>
    <property type="match status" value="1"/>
</dbReference>
<keyword evidence="10" id="KW-1185">Reference proteome</keyword>
<evidence type="ECO:0000256" key="1">
    <source>
        <dbReference type="ARBA" id="ARBA00004651"/>
    </source>
</evidence>
<dbReference type="Gene3D" id="1.20.1530.20">
    <property type="match status" value="1"/>
</dbReference>
<feature type="transmembrane region" description="Helical" evidence="8">
    <location>
        <begin position="96"/>
        <end position="114"/>
    </location>
</feature>
<keyword evidence="5 8" id="KW-0812">Transmembrane</keyword>
<dbReference type="InterPro" id="IPR004776">
    <property type="entry name" value="Mem_transp_PIN-like"/>
</dbReference>
<feature type="transmembrane region" description="Helical" evidence="8">
    <location>
        <begin position="6"/>
        <end position="25"/>
    </location>
</feature>
<dbReference type="Proteomes" id="UP000248090">
    <property type="component" value="Unassembled WGS sequence"/>
</dbReference>
<evidence type="ECO:0000256" key="4">
    <source>
        <dbReference type="ARBA" id="ARBA00022475"/>
    </source>
</evidence>
<evidence type="ECO:0000313" key="10">
    <source>
        <dbReference type="Proteomes" id="UP000248090"/>
    </source>
</evidence>
<keyword evidence="4" id="KW-1003">Cell membrane</keyword>
<dbReference type="InterPro" id="IPR038770">
    <property type="entry name" value="Na+/solute_symporter_sf"/>
</dbReference>
<keyword evidence="7 8" id="KW-0472">Membrane</keyword>
<dbReference type="Pfam" id="PF03547">
    <property type="entry name" value="Mem_trans"/>
    <property type="match status" value="1"/>
</dbReference>
<name>A0ABX5LX79_9GAMM</name>
<evidence type="ECO:0000313" key="9">
    <source>
        <dbReference type="EMBL" id="PXF29788.1"/>
    </source>
</evidence>
<feature type="transmembrane region" description="Helical" evidence="8">
    <location>
        <begin position="32"/>
        <end position="51"/>
    </location>
</feature>
<feature type="transmembrane region" description="Helical" evidence="8">
    <location>
        <begin position="238"/>
        <end position="256"/>
    </location>
</feature>